<evidence type="ECO:0000256" key="1">
    <source>
        <dbReference type="ARBA" id="ARBA00023172"/>
    </source>
</evidence>
<comment type="caution">
    <text evidence="3">The sequence shown here is derived from an EMBL/GenBank/DDBJ whole genome shotgun (WGS) entry which is preliminary data.</text>
</comment>
<dbReference type="GO" id="GO:0003676">
    <property type="term" value="F:nucleic acid binding"/>
    <property type="evidence" value="ECO:0007669"/>
    <property type="project" value="InterPro"/>
</dbReference>
<gene>
    <name evidence="3" type="ORF">EZS27_001002</name>
    <name evidence="4" type="ORF">EZS27_001045</name>
</gene>
<dbReference type="GO" id="GO:0006310">
    <property type="term" value="P:DNA recombination"/>
    <property type="evidence" value="ECO:0007669"/>
    <property type="project" value="UniProtKB-KW"/>
</dbReference>
<dbReference type="InterPro" id="IPR051917">
    <property type="entry name" value="Transposase-Integrase"/>
</dbReference>
<dbReference type="Gene3D" id="3.30.420.10">
    <property type="entry name" value="Ribonuclease H-like superfamily/Ribonuclease H"/>
    <property type="match status" value="1"/>
</dbReference>
<evidence type="ECO:0000313" key="3">
    <source>
        <dbReference type="EMBL" id="KAA6351611.1"/>
    </source>
</evidence>
<sequence length="326" mass="38572">MKKNKKHLTREQRYQIEALLVAKKSQKEIAEIIEKDPSVVSRELRRNSHKRGYSARMAQMYVDERKERFRDKRRFTESIKRKIIRELAGEQWSPEQIAGKARKEGEPMVSHERIYQFIREDKASGGVLYKNLRHGLKHRKRPAGGKKVVIPDKVSIEQRPGIINQKQRFGDWEIDTIVGKENQGAILTVTERKTGFLLMKKLSKGKNAKALAKELYLLLLPYKDHVFSITSDNGTEFYGHQWIAQKLDADCFFAHPYSSWERGLNEYTNKLIRQYIPKKQTFTNYNDDRIKKIQLKINRRPRKKLNFEEPFRVFYKMINNKVAFNT</sequence>
<dbReference type="PANTHER" id="PTHR10948">
    <property type="entry name" value="TRANSPOSASE"/>
    <property type="match status" value="1"/>
</dbReference>
<reference evidence="3" key="1">
    <citation type="submission" date="2019-03" db="EMBL/GenBank/DDBJ databases">
        <title>Single cell metagenomics reveals metabolic interactions within the superorganism composed of flagellate Streblomastix strix and complex community of Bacteroidetes bacteria on its surface.</title>
        <authorList>
            <person name="Treitli S.C."/>
            <person name="Kolisko M."/>
            <person name="Husnik F."/>
            <person name="Keeling P."/>
            <person name="Hampl V."/>
        </authorList>
    </citation>
    <scope>NUCLEOTIDE SEQUENCE</scope>
    <source>
        <strain evidence="3">STM</strain>
    </source>
</reference>
<dbReference type="GO" id="GO:0004803">
    <property type="term" value="F:transposase activity"/>
    <property type="evidence" value="ECO:0007669"/>
    <property type="project" value="TreeGrafter"/>
</dbReference>
<protein>
    <recommendedName>
        <fullName evidence="2">Integrase catalytic domain-containing protein</fullName>
    </recommendedName>
</protein>
<dbReference type="InterPro" id="IPR025246">
    <property type="entry name" value="IS30-like_HTH"/>
</dbReference>
<dbReference type="SUPFAM" id="SSF53098">
    <property type="entry name" value="Ribonuclease H-like"/>
    <property type="match status" value="1"/>
</dbReference>
<dbReference type="GO" id="GO:0015074">
    <property type="term" value="P:DNA integration"/>
    <property type="evidence" value="ECO:0007669"/>
    <property type="project" value="InterPro"/>
</dbReference>
<dbReference type="AlphaFoldDB" id="A0A5J4T1S9"/>
<dbReference type="Pfam" id="PF13936">
    <property type="entry name" value="HTH_38"/>
    <property type="match status" value="1"/>
</dbReference>
<dbReference type="NCBIfam" id="NF033563">
    <property type="entry name" value="transpos_IS30"/>
    <property type="match status" value="1"/>
</dbReference>
<name>A0A5J4T1S9_9ZZZZ</name>
<feature type="domain" description="Integrase catalytic" evidence="2">
    <location>
        <begin position="156"/>
        <end position="318"/>
    </location>
</feature>
<evidence type="ECO:0000259" key="2">
    <source>
        <dbReference type="PROSITE" id="PS50994"/>
    </source>
</evidence>
<dbReference type="GO" id="GO:0032196">
    <property type="term" value="P:transposition"/>
    <property type="evidence" value="ECO:0007669"/>
    <property type="project" value="TreeGrafter"/>
</dbReference>
<organism evidence="3">
    <name type="scientific">termite gut metagenome</name>
    <dbReference type="NCBI Taxonomy" id="433724"/>
    <lineage>
        <taxon>unclassified sequences</taxon>
        <taxon>metagenomes</taxon>
        <taxon>organismal metagenomes</taxon>
    </lineage>
</organism>
<dbReference type="EMBL" id="SNRY01000011">
    <property type="protein sequence ID" value="KAA6351611.1"/>
    <property type="molecule type" value="Genomic_DNA"/>
</dbReference>
<keyword evidence="1" id="KW-0233">DNA recombination</keyword>
<proteinExistence type="predicted"/>
<dbReference type="PROSITE" id="PS50994">
    <property type="entry name" value="INTEGRASE"/>
    <property type="match status" value="1"/>
</dbReference>
<dbReference type="PANTHER" id="PTHR10948:SF23">
    <property type="entry name" value="TRANSPOSASE INSI FOR INSERTION SEQUENCE ELEMENT IS30A-RELATED"/>
    <property type="match status" value="1"/>
</dbReference>
<dbReference type="EMBL" id="SNRY01000011">
    <property type="protein sequence ID" value="KAA6351654.1"/>
    <property type="molecule type" value="Genomic_DNA"/>
</dbReference>
<dbReference type="InterPro" id="IPR053392">
    <property type="entry name" value="Transposase_IS30-like"/>
</dbReference>
<dbReference type="InterPro" id="IPR001584">
    <property type="entry name" value="Integrase_cat-core"/>
</dbReference>
<dbReference type="GO" id="GO:0005829">
    <property type="term" value="C:cytosol"/>
    <property type="evidence" value="ECO:0007669"/>
    <property type="project" value="TreeGrafter"/>
</dbReference>
<dbReference type="InterPro" id="IPR036397">
    <property type="entry name" value="RNaseH_sf"/>
</dbReference>
<dbReference type="InterPro" id="IPR012337">
    <property type="entry name" value="RNaseH-like_sf"/>
</dbReference>
<evidence type="ECO:0000313" key="4">
    <source>
        <dbReference type="EMBL" id="KAA6351654.1"/>
    </source>
</evidence>
<accession>A0A5J4T1S9</accession>